<proteinExistence type="inferred from homology"/>
<dbReference type="Pfam" id="PF01161">
    <property type="entry name" value="PBP"/>
    <property type="match status" value="1"/>
</dbReference>
<dbReference type="PANTHER" id="PTHR30289">
    <property type="entry name" value="UNCHARACTERIZED PROTEIN YBCL-RELATED"/>
    <property type="match status" value="1"/>
</dbReference>
<protein>
    <submittedName>
        <fullName evidence="2">YbhB/YbcL family Raf kinase inhibitor-like protein</fullName>
    </submittedName>
</protein>
<evidence type="ECO:0000313" key="3">
    <source>
        <dbReference type="Proteomes" id="UP001500888"/>
    </source>
</evidence>
<keyword evidence="3" id="KW-1185">Reference proteome</keyword>
<accession>A0ABP7I4L7</accession>
<dbReference type="Proteomes" id="UP001500888">
    <property type="component" value="Unassembled WGS sequence"/>
</dbReference>
<comment type="caution">
    <text evidence="2">The sequence shown here is derived from an EMBL/GenBank/DDBJ whole genome shotgun (WGS) entry which is preliminary data.</text>
</comment>
<comment type="similarity">
    <text evidence="1">Belongs to the UPF0098 family.</text>
</comment>
<evidence type="ECO:0000256" key="1">
    <source>
        <dbReference type="ARBA" id="ARBA00007120"/>
    </source>
</evidence>
<organism evidence="2 3">
    <name type="scientific">Sphaerisporangium flaviroseum</name>
    <dbReference type="NCBI Taxonomy" id="509199"/>
    <lineage>
        <taxon>Bacteria</taxon>
        <taxon>Bacillati</taxon>
        <taxon>Actinomycetota</taxon>
        <taxon>Actinomycetes</taxon>
        <taxon>Streptosporangiales</taxon>
        <taxon>Streptosporangiaceae</taxon>
        <taxon>Sphaerisporangium</taxon>
    </lineage>
</organism>
<dbReference type="InterPro" id="IPR008914">
    <property type="entry name" value="PEBP"/>
</dbReference>
<gene>
    <name evidence="2" type="ORF">GCM10022226_31250</name>
</gene>
<dbReference type="CDD" id="cd00865">
    <property type="entry name" value="PEBP_bact_arch"/>
    <property type="match status" value="1"/>
</dbReference>
<reference evidence="3" key="1">
    <citation type="journal article" date="2019" name="Int. J. Syst. Evol. Microbiol.">
        <title>The Global Catalogue of Microorganisms (GCM) 10K type strain sequencing project: providing services to taxonomists for standard genome sequencing and annotation.</title>
        <authorList>
            <consortium name="The Broad Institute Genomics Platform"/>
            <consortium name="The Broad Institute Genome Sequencing Center for Infectious Disease"/>
            <person name="Wu L."/>
            <person name="Ma J."/>
        </authorList>
    </citation>
    <scope>NUCLEOTIDE SEQUENCE [LARGE SCALE GENOMIC DNA]</scope>
    <source>
        <strain evidence="3">JCM 16908</strain>
    </source>
</reference>
<dbReference type="RefSeq" id="WP_344939544.1">
    <property type="nucleotide sequence ID" value="NZ_BAAAZR010000007.1"/>
</dbReference>
<name>A0ABP7I4L7_9ACTN</name>
<dbReference type="Gene3D" id="3.90.280.10">
    <property type="entry name" value="PEBP-like"/>
    <property type="match status" value="1"/>
</dbReference>
<dbReference type="InterPro" id="IPR005247">
    <property type="entry name" value="YbhB_YbcL/LppC-like"/>
</dbReference>
<dbReference type="SUPFAM" id="SSF49777">
    <property type="entry name" value="PEBP-like"/>
    <property type="match status" value="1"/>
</dbReference>
<sequence length="177" mass="18971">MAQQPPIPYDFLPEVPSLTVESDDVADGERMSDDHVFDDWGMQGRNISPHLRWSGAPDGTKSYAVTCFDPDAPTGSGFWHWILFDIPTDVTELPTGAGAGEKKGLPEGAVLGRTDYGTREYGGAAPPPGHPHRYLFAVHALGVEKLGLDSETPSAVVGFNITANTLARGYIAPVYST</sequence>
<dbReference type="EMBL" id="BAAAZR010000007">
    <property type="protein sequence ID" value="GAA3808805.1"/>
    <property type="molecule type" value="Genomic_DNA"/>
</dbReference>
<dbReference type="PANTHER" id="PTHR30289:SF1">
    <property type="entry name" value="PEBP (PHOSPHATIDYLETHANOLAMINE-BINDING PROTEIN) FAMILY PROTEIN"/>
    <property type="match status" value="1"/>
</dbReference>
<dbReference type="NCBIfam" id="TIGR00481">
    <property type="entry name" value="YbhB/YbcL family Raf kinase inhibitor-like protein"/>
    <property type="match status" value="1"/>
</dbReference>
<dbReference type="InterPro" id="IPR036610">
    <property type="entry name" value="PEBP-like_sf"/>
</dbReference>
<keyword evidence="2" id="KW-0649">Protein kinase inhibitor</keyword>
<evidence type="ECO:0000313" key="2">
    <source>
        <dbReference type="EMBL" id="GAA3808805.1"/>
    </source>
</evidence>
<dbReference type="GO" id="GO:0004860">
    <property type="term" value="F:protein kinase inhibitor activity"/>
    <property type="evidence" value="ECO:0007669"/>
    <property type="project" value="UniProtKB-KW"/>
</dbReference>